<evidence type="ECO:0000313" key="2">
    <source>
        <dbReference type="RefSeq" id="XP_073909459.1"/>
    </source>
</evidence>
<proteinExistence type="predicted"/>
<gene>
    <name evidence="2" type="primary">LOC109675883</name>
</gene>
<dbReference type="RefSeq" id="XP_073909459.1">
    <property type="nucleotide sequence ID" value="XM_074053358.1"/>
</dbReference>
<protein>
    <submittedName>
        <fullName evidence="2">Uncharacterized protein isoform X2</fullName>
    </submittedName>
</protein>
<reference evidence="2" key="1">
    <citation type="submission" date="2025-08" db="UniProtKB">
        <authorList>
            <consortium name="RefSeq"/>
        </authorList>
    </citation>
    <scope>IDENTIFICATION</scope>
</reference>
<name>A0AC58KX17_CASCN</name>
<sequence>MFCVLSLQEPGDDTAKTGNGDFFFFFLLGSQSSGRGPPGSSGDRRGPSSTWPALFWAQGWGWARGRSRVCPICDVNGFLSHPVRYGQLDPVCHQQQASVTFDDVCVNFTQEEWALLDASQQKLYRDVMVETFRNLASVVIFEDIQKLALGQNLCMLPVWENLLLSSVLERHEPSHSHVM</sequence>
<dbReference type="Proteomes" id="UP001732720">
    <property type="component" value="Chromosome 14"/>
</dbReference>
<keyword evidence="1" id="KW-1185">Reference proteome</keyword>
<organism evidence="1 2">
    <name type="scientific">Castor canadensis</name>
    <name type="common">American beaver</name>
    <dbReference type="NCBI Taxonomy" id="51338"/>
    <lineage>
        <taxon>Eukaryota</taxon>
        <taxon>Metazoa</taxon>
        <taxon>Chordata</taxon>
        <taxon>Craniata</taxon>
        <taxon>Vertebrata</taxon>
        <taxon>Euteleostomi</taxon>
        <taxon>Mammalia</taxon>
        <taxon>Eutheria</taxon>
        <taxon>Euarchontoglires</taxon>
        <taxon>Glires</taxon>
        <taxon>Rodentia</taxon>
        <taxon>Castorimorpha</taxon>
        <taxon>Castoridae</taxon>
        <taxon>Castor</taxon>
    </lineage>
</organism>
<accession>A0AC58KX17</accession>
<evidence type="ECO:0000313" key="1">
    <source>
        <dbReference type="Proteomes" id="UP001732720"/>
    </source>
</evidence>